<keyword evidence="2" id="KW-1185">Reference proteome</keyword>
<dbReference type="RefSeq" id="WP_212695624.1">
    <property type="nucleotide sequence ID" value="NZ_CP058649.1"/>
</dbReference>
<evidence type="ECO:0000313" key="1">
    <source>
        <dbReference type="EMBL" id="QUI24924.1"/>
    </source>
</evidence>
<dbReference type="Proteomes" id="UP000683246">
    <property type="component" value="Chromosome"/>
</dbReference>
<accession>A0A8J8MNV1</accession>
<sequence>MFTKDSSFYNFLGSFETKPSIIEYRKSLMREQYIKLNKNTRIENDGTHHHAL</sequence>
<gene>
    <name evidence="1" type="ORF">HZI73_22705</name>
</gene>
<dbReference type="EMBL" id="CP058649">
    <property type="protein sequence ID" value="QUI24924.1"/>
    <property type="molecule type" value="Genomic_DNA"/>
</dbReference>
<dbReference type="AlphaFoldDB" id="A0A8J8MNV1"/>
<dbReference type="KEGG" id="vpy:HZI73_22705"/>
<protein>
    <submittedName>
        <fullName evidence="1">Uncharacterized protein</fullName>
    </submittedName>
</protein>
<organism evidence="1 2">
    <name type="scientific">Vallitalea pronyensis</name>
    <dbReference type="NCBI Taxonomy" id="1348613"/>
    <lineage>
        <taxon>Bacteria</taxon>
        <taxon>Bacillati</taxon>
        <taxon>Bacillota</taxon>
        <taxon>Clostridia</taxon>
        <taxon>Lachnospirales</taxon>
        <taxon>Vallitaleaceae</taxon>
        <taxon>Vallitalea</taxon>
    </lineage>
</organism>
<evidence type="ECO:0000313" key="2">
    <source>
        <dbReference type="Proteomes" id="UP000683246"/>
    </source>
</evidence>
<name>A0A8J8MNV1_9FIRM</name>
<reference evidence="1" key="1">
    <citation type="submission" date="2020-07" db="EMBL/GenBank/DDBJ databases">
        <title>Vallitalea pronyensis genome.</title>
        <authorList>
            <person name="Postec A."/>
        </authorList>
    </citation>
    <scope>NUCLEOTIDE SEQUENCE</scope>
    <source>
        <strain evidence="1">FatNI3</strain>
    </source>
</reference>
<proteinExistence type="predicted"/>